<dbReference type="EMBL" id="FNOU01000012">
    <property type="protein sequence ID" value="SDX97370.1"/>
    <property type="molecule type" value="Genomic_DNA"/>
</dbReference>
<feature type="domain" description="Mannitol dehydrogenase N-terminal" evidence="4">
    <location>
        <begin position="2"/>
        <end position="195"/>
    </location>
</feature>
<evidence type="ECO:0000256" key="1">
    <source>
        <dbReference type="ARBA" id="ARBA00023002"/>
    </source>
</evidence>
<keyword evidence="2" id="KW-0520">NAD</keyword>
<dbReference type="Pfam" id="PF01232">
    <property type="entry name" value="Mannitol_dh"/>
    <property type="match status" value="1"/>
</dbReference>
<dbReference type="InterPro" id="IPR013118">
    <property type="entry name" value="Mannitol_DH_C"/>
</dbReference>
<evidence type="ECO:0000259" key="5">
    <source>
        <dbReference type="Pfam" id="PF08125"/>
    </source>
</evidence>
<dbReference type="InterPro" id="IPR008927">
    <property type="entry name" value="6-PGluconate_DH-like_C_sf"/>
</dbReference>
<dbReference type="SUPFAM" id="SSF48179">
    <property type="entry name" value="6-phosphogluconate dehydrogenase C-terminal domain-like"/>
    <property type="match status" value="1"/>
</dbReference>
<proteinExistence type="predicted"/>
<evidence type="ECO:0000256" key="2">
    <source>
        <dbReference type="ARBA" id="ARBA00023027"/>
    </source>
</evidence>
<dbReference type="PANTHER" id="PTHR30524">
    <property type="entry name" value="MANNITOL-1-PHOSPHATE 5-DEHYDROGENASE"/>
    <property type="match status" value="1"/>
</dbReference>
<dbReference type="InterPro" id="IPR036291">
    <property type="entry name" value="NAD(P)-bd_dom_sf"/>
</dbReference>
<dbReference type="STRING" id="1528.SAMN04488579_11265"/>
<accession>A0A1H3G2N5</accession>
<dbReference type="SUPFAM" id="SSF51735">
    <property type="entry name" value="NAD(P)-binding Rossmann-fold domains"/>
    <property type="match status" value="1"/>
</dbReference>
<dbReference type="PANTHER" id="PTHR30524:SF0">
    <property type="entry name" value="ALTRONATE OXIDOREDUCTASE-RELATED"/>
    <property type="match status" value="1"/>
</dbReference>
<dbReference type="GO" id="GO:0019592">
    <property type="term" value="P:mannitol catabolic process"/>
    <property type="evidence" value="ECO:0007669"/>
    <property type="project" value="TreeGrafter"/>
</dbReference>
<comment type="catalytic activity">
    <reaction evidence="3">
        <text>D-mannitol 1-phosphate + NAD(+) = beta-D-fructose 6-phosphate + NADH + H(+)</text>
        <dbReference type="Rhea" id="RHEA:19661"/>
        <dbReference type="ChEBI" id="CHEBI:15378"/>
        <dbReference type="ChEBI" id="CHEBI:57540"/>
        <dbReference type="ChEBI" id="CHEBI:57634"/>
        <dbReference type="ChEBI" id="CHEBI:57945"/>
        <dbReference type="ChEBI" id="CHEBI:61381"/>
        <dbReference type="EC" id="1.1.1.17"/>
    </reaction>
</comment>
<dbReference type="Gene3D" id="3.40.50.720">
    <property type="entry name" value="NAD(P)-binding Rossmann-like Domain"/>
    <property type="match status" value="1"/>
</dbReference>
<dbReference type="RefSeq" id="WP_090245421.1">
    <property type="nucleotide sequence ID" value="NZ_FNOU01000012.1"/>
</dbReference>
<dbReference type="InterPro" id="IPR013131">
    <property type="entry name" value="Mannitol_DH_N"/>
</dbReference>
<dbReference type="Proteomes" id="UP000199652">
    <property type="component" value="Unassembled WGS sequence"/>
</dbReference>
<name>A0A1H3G2N5_EUBBA</name>
<dbReference type="AlphaFoldDB" id="A0A1H3G2N5"/>
<protein>
    <submittedName>
        <fullName evidence="6">Mannitol-1-phosphate 5-dehydrogenase</fullName>
    </submittedName>
</protein>
<evidence type="ECO:0000313" key="6">
    <source>
        <dbReference type="EMBL" id="SDX97370.1"/>
    </source>
</evidence>
<feature type="domain" description="Mannitol dehydrogenase C-terminal" evidence="5">
    <location>
        <begin position="206"/>
        <end position="331"/>
    </location>
</feature>
<keyword evidence="1" id="KW-0560">Oxidoreductase</keyword>
<evidence type="ECO:0000313" key="7">
    <source>
        <dbReference type="Proteomes" id="UP000199652"/>
    </source>
</evidence>
<dbReference type="GO" id="GO:0008926">
    <property type="term" value="F:mannitol-1-phosphate 5-dehydrogenase activity"/>
    <property type="evidence" value="ECO:0007669"/>
    <property type="project" value="UniProtKB-EC"/>
</dbReference>
<dbReference type="Gene3D" id="1.10.1040.10">
    <property type="entry name" value="N-(1-d-carboxylethyl)-l-norvaline Dehydrogenase, domain 2"/>
    <property type="match status" value="1"/>
</dbReference>
<evidence type="ECO:0000259" key="4">
    <source>
        <dbReference type="Pfam" id="PF01232"/>
    </source>
</evidence>
<dbReference type="GO" id="GO:0005829">
    <property type="term" value="C:cytosol"/>
    <property type="evidence" value="ECO:0007669"/>
    <property type="project" value="TreeGrafter"/>
</dbReference>
<gene>
    <name evidence="6" type="ORF">SAMN04488579_11265</name>
</gene>
<organism evidence="6 7">
    <name type="scientific">Eubacterium barkeri</name>
    <name type="common">Clostridium barkeri</name>
    <dbReference type="NCBI Taxonomy" id="1528"/>
    <lineage>
        <taxon>Bacteria</taxon>
        <taxon>Bacillati</taxon>
        <taxon>Bacillota</taxon>
        <taxon>Clostridia</taxon>
        <taxon>Eubacteriales</taxon>
        <taxon>Eubacteriaceae</taxon>
        <taxon>Eubacterium</taxon>
    </lineage>
</organism>
<evidence type="ECO:0000256" key="3">
    <source>
        <dbReference type="ARBA" id="ARBA00048615"/>
    </source>
</evidence>
<dbReference type="InterPro" id="IPR013328">
    <property type="entry name" value="6PGD_dom2"/>
</dbReference>
<reference evidence="7" key="1">
    <citation type="submission" date="2016-10" db="EMBL/GenBank/DDBJ databases">
        <authorList>
            <person name="Varghese N."/>
            <person name="Submissions S."/>
        </authorList>
    </citation>
    <scope>NUCLEOTIDE SEQUENCE [LARGE SCALE GENOMIC DNA]</scope>
    <source>
        <strain evidence="7">VPI 5359</strain>
    </source>
</reference>
<sequence>MYGAGNIGRGFIGALLSQIGYDVTFIDVNVNVVNALNTCGGYHQEIVGEHPKVNWISGVRAIDGSQAEAVIDAIAHTDLMAVALGVSVLPRVIPLIAKGLMQRWAKDPKRTLDLLICENLMHADQIIRSLLKDALDAPYDTIMEDALGLVETSIGRMVPVMTDAMKKQDPLRICVEAYDYLPIDAAAVKGSLPAYKKLVPYSPFDFYLERKLYLHNMGHALTAYLGKVAGLYYIYEAIELADIRLFVESAMSESAMAIAQKYDIPFASLKIHSEDLVYRFGNRALKDTIDRVTRDALRKLQPEDRLVGAARNVEAQGIKPVYLSLGIAACLCQQMALSQETRTVEALLSQVCKIDPKEPLGLCILAFTKQLRSGTIDWQGLRTLGDGLKEINRGMLP</sequence>
<dbReference type="Pfam" id="PF08125">
    <property type="entry name" value="Mannitol_dh_C"/>
    <property type="match status" value="1"/>
</dbReference>
<dbReference type="OrthoDB" id="271711at2"/>
<keyword evidence="7" id="KW-1185">Reference proteome</keyword>